<dbReference type="EMBL" id="CP001739">
    <property type="protein sequence ID" value="ACZ08957.1"/>
    <property type="molecule type" value="Genomic_DNA"/>
</dbReference>
<reference evidence="2 3" key="2">
    <citation type="journal article" date="2010" name="Stand. Genomic Sci.">
        <title>Complete genome sequence of Sebaldella termitidis type strain (NCTC 11300).</title>
        <authorList>
            <person name="Harmon-Smith M."/>
            <person name="Celia L."/>
            <person name="Chertkov O."/>
            <person name="Lapidus A."/>
            <person name="Copeland A."/>
            <person name="Glavina Del Rio T."/>
            <person name="Nolan M."/>
            <person name="Lucas S."/>
            <person name="Tice H."/>
            <person name="Cheng J.F."/>
            <person name="Han C."/>
            <person name="Detter J.C."/>
            <person name="Bruce D."/>
            <person name="Goodwin L."/>
            <person name="Pitluck S."/>
            <person name="Pati A."/>
            <person name="Liolios K."/>
            <person name="Ivanova N."/>
            <person name="Mavromatis K."/>
            <person name="Mikhailova N."/>
            <person name="Chen A."/>
            <person name="Palaniappan K."/>
            <person name="Land M."/>
            <person name="Hauser L."/>
            <person name="Chang Y.J."/>
            <person name="Jeffries C.D."/>
            <person name="Brettin T."/>
            <person name="Goker M."/>
            <person name="Beck B."/>
            <person name="Bristow J."/>
            <person name="Eisen J.A."/>
            <person name="Markowitz V."/>
            <person name="Hugenholtz P."/>
            <person name="Kyrpides N.C."/>
            <person name="Klenk H.P."/>
            <person name="Chen F."/>
        </authorList>
    </citation>
    <scope>NUCLEOTIDE SEQUENCE [LARGE SCALE GENOMIC DNA]</scope>
    <source>
        <strain evidence="3">ATCC 33386 / NCTC 11300</strain>
    </source>
</reference>
<dbReference type="SUPFAM" id="SSF160631">
    <property type="entry name" value="SMI1/KNR4-like"/>
    <property type="match status" value="1"/>
</dbReference>
<dbReference type="Pfam" id="PF14568">
    <property type="entry name" value="SUKH_6"/>
    <property type="match status" value="1"/>
</dbReference>
<reference evidence="3" key="1">
    <citation type="submission" date="2009-09" db="EMBL/GenBank/DDBJ databases">
        <title>The complete chromosome of Sebaldella termitidis ATCC 33386.</title>
        <authorList>
            <consortium name="US DOE Joint Genome Institute (JGI-PGF)"/>
            <person name="Lucas S."/>
            <person name="Copeland A."/>
            <person name="Lapidus A."/>
            <person name="Glavina del Rio T."/>
            <person name="Dalin E."/>
            <person name="Tice H."/>
            <person name="Bruce D."/>
            <person name="Goodwin L."/>
            <person name="Pitluck S."/>
            <person name="Kyrpides N."/>
            <person name="Mavromatis K."/>
            <person name="Ivanova N."/>
            <person name="Mikhailova N."/>
            <person name="Sims D."/>
            <person name="Meincke L."/>
            <person name="Brettin T."/>
            <person name="Detter J.C."/>
            <person name="Han C."/>
            <person name="Larimer F."/>
            <person name="Land M."/>
            <person name="Hauser L."/>
            <person name="Markowitz V."/>
            <person name="Cheng J.F."/>
            <person name="Hugenholtz P."/>
            <person name="Woyke T."/>
            <person name="Wu D."/>
            <person name="Eisen J.A."/>
        </authorList>
    </citation>
    <scope>NUCLEOTIDE SEQUENCE [LARGE SCALE GENOMIC DNA]</scope>
    <source>
        <strain evidence="3">ATCC 33386 / NCTC 11300</strain>
    </source>
</reference>
<name>D1AK41_SEBTE</name>
<dbReference type="RefSeq" id="WP_012861551.1">
    <property type="nucleotide sequence ID" value="NC_013517.1"/>
</dbReference>
<dbReference type="InterPro" id="IPR037883">
    <property type="entry name" value="Knr4/Smi1-like_sf"/>
</dbReference>
<sequence length="162" mass="19036">MTNIEKIYSLLEKAYFMEGISSDNKENESNLQDFETKFQVNIPLDYRWLLNNFGSCNFSDPYIYGITDLNRCYSHFMKKWNEYINLGYNMSECLSPFPIGGFGDGDNAVIDMNNGKILKFYHDYPPEDIPFEKIADNFTELMRIQIESVFWVHKQINSTAKK</sequence>
<dbReference type="SMART" id="SM00860">
    <property type="entry name" value="SMI1_KNR4"/>
    <property type="match status" value="1"/>
</dbReference>
<organism evidence="2 3">
    <name type="scientific">Sebaldella termitidis (strain ATCC 33386 / NCTC 11300)</name>
    <dbReference type="NCBI Taxonomy" id="526218"/>
    <lineage>
        <taxon>Bacteria</taxon>
        <taxon>Fusobacteriati</taxon>
        <taxon>Fusobacteriota</taxon>
        <taxon>Fusobacteriia</taxon>
        <taxon>Fusobacteriales</taxon>
        <taxon>Leptotrichiaceae</taxon>
        <taxon>Sebaldella</taxon>
    </lineage>
</organism>
<proteinExistence type="predicted"/>
<gene>
    <name evidence="2" type="ordered locus">Sterm_2103</name>
</gene>
<dbReference type="InterPro" id="IPR018958">
    <property type="entry name" value="Knr4/Smi1-like_dom"/>
</dbReference>
<dbReference type="Proteomes" id="UP000000845">
    <property type="component" value="Chromosome"/>
</dbReference>
<dbReference type="AlphaFoldDB" id="D1AK41"/>
<evidence type="ECO:0000313" key="3">
    <source>
        <dbReference type="Proteomes" id="UP000000845"/>
    </source>
</evidence>
<dbReference type="KEGG" id="str:Sterm_2103"/>
<protein>
    <recommendedName>
        <fullName evidence="1">Knr4/Smi1-like domain-containing protein</fullName>
    </recommendedName>
</protein>
<accession>D1AK41</accession>
<keyword evidence="3" id="KW-1185">Reference proteome</keyword>
<evidence type="ECO:0000259" key="1">
    <source>
        <dbReference type="SMART" id="SM00860"/>
    </source>
</evidence>
<dbReference type="Gene3D" id="3.40.1580.10">
    <property type="entry name" value="SMI1/KNR4-like"/>
    <property type="match status" value="1"/>
</dbReference>
<dbReference type="HOGENOM" id="CLU_138556_0_0_0"/>
<evidence type="ECO:0000313" key="2">
    <source>
        <dbReference type="EMBL" id="ACZ08957.1"/>
    </source>
</evidence>
<dbReference type="eggNOG" id="ENOG502ZC7U">
    <property type="taxonomic scope" value="Bacteria"/>
</dbReference>
<feature type="domain" description="Knr4/Smi1-like" evidence="1">
    <location>
        <begin position="25"/>
        <end position="144"/>
    </location>
</feature>